<proteinExistence type="predicted"/>
<dbReference type="RefSeq" id="WP_084920237.1">
    <property type="nucleotide sequence ID" value="NZ_NCUE01000016.1"/>
</dbReference>
<accession>A0A1X1GCT4</accession>
<comment type="caution">
    <text evidence="2">The sequence shown here is derived from an EMBL/GenBank/DDBJ whole genome shotgun (WGS) entry which is preliminary data.</text>
</comment>
<reference evidence="2 3" key="1">
    <citation type="journal article" date="2016" name="Eur. J. Clin. Microbiol. Infect. Dis.">
        <title>Whole genome sequencing as a tool for phylogenetic analysis of clinical strains of Mitis group streptococci.</title>
        <authorList>
            <person name="Rasmussen L.H."/>
            <person name="Dargis R."/>
            <person name="Hojholt K."/>
            <person name="Christensen J.J."/>
            <person name="Skovgaard O."/>
            <person name="Justesen U.S."/>
            <person name="Rosenvinge F.S."/>
            <person name="Moser C."/>
            <person name="Lukjancenko O."/>
            <person name="Rasmussen S."/>
            <person name="Nielsen X.C."/>
        </authorList>
    </citation>
    <scope>NUCLEOTIDE SEQUENCE [LARGE SCALE GENOMIC DNA]</scope>
    <source>
        <strain evidence="2 3">B_003802_10</strain>
    </source>
</reference>
<evidence type="ECO:0000313" key="3">
    <source>
        <dbReference type="Proteomes" id="UP000193958"/>
    </source>
</evidence>
<dbReference type="Pfam" id="PF20472">
    <property type="entry name" value="PDDEXK_11"/>
    <property type="match status" value="1"/>
</dbReference>
<dbReference type="EMBL" id="NCUE01000016">
    <property type="protein sequence ID" value="ORO44544.1"/>
    <property type="molecule type" value="Genomic_DNA"/>
</dbReference>
<gene>
    <name evidence="2" type="ORF">B7727_02560</name>
</gene>
<sequence>MIRKHNKNGGGSKTTINGLKFERDTDFSELVDSLPNYRVEEIDFEDKKVTKGFNVYRIGEENPIGKIMPQYRFYDFLKGLKIKNTNSKQWKPDEVFINFENHTVYIVEKKWQESEGSVDEKLLGFGNKRRIYQRLLDSVQESEPFSVQFIFVGNKSFFGQDKYRDTFEMLRGDGIKIMLDEYDMSFFGLF</sequence>
<protein>
    <recommendedName>
        <fullName evidence="1">PD-(D/E)XK nuclease domain-containing protein</fullName>
    </recommendedName>
</protein>
<feature type="domain" description="PD-(D/E)XK nuclease" evidence="1">
    <location>
        <begin position="81"/>
        <end position="123"/>
    </location>
</feature>
<dbReference type="AlphaFoldDB" id="A0A1X1GCT4"/>
<evidence type="ECO:0000259" key="1">
    <source>
        <dbReference type="Pfam" id="PF20472"/>
    </source>
</evidence>
<dbReference type="InterPro" id="IPR046821">
    <property type="entry name" value="PDDEXK_11"/>
</dbReference>
<evidence type="ECO:0000313" key="2">
    <source>
        <dbReference type="EMBL" id="ORO44544.1"/>
    </source>
</evidence>
<organism evidence="2 3">
    <name type="scientific">Streptococcus oralis subsp. tigurinus</name>
    <dbReference type="NCBI Taxonomy" id="1077464"/>
    <lineage>
        <taxon>Bacteria</taxon>
        <taxon>Bacillati</taxon>
        <taxon>Bacillota</taxon>
        <taxon>Bacilli</taxon>
        <taxon>Lactobacillales</taxon>
        <taxon>Streptococcaceae</taxon>
        <taxon>Streptococcus</taxon>
    </lineage>
</organism>
<name>A0A1X1GCT4_STROR</name>
<dbReference type="Proteomes" id="UP000193958">
    <property type="component" value="Unassembled WGS sequence"/>
</dbReference>